<reference evidence="2 3" key="1">
    <citation type="submission" date="2018-01" db="EMBL/GenBank/DDBJ databases">
        <title>Novel co-symbiosis in the lucinid bivalve Phacoides pectinatus.</title>
        <authorList>
            <person name="Lim S.J."/>
            <person name="Davis B.G."/>
            <person name="Gill D.E."/>
            <person name="Engel A.S."/>
            <person name="Anderson L.C."/>
            <person name="Campbell B.J."/>
        </authorList>
    </citation>
    <scope>NUCLEOTIDE SEQUENCE [LARGE SCALE GENOMIC DNA]</scope>
    <source>
        <strain evidence="2">N3_P5</strain>
    </source>
</reference>
<dbReference type="CDD" id="cd02978">
    <property type="entry name" value="KaiB_like"/>
    <property type="match status" value="1"/>
</dbReference>
<dbReference type="Proteomes" id="UP000250928">
    <property type="component" value="Unassembled WGS sequence"/>
</dbReference>
<dbReference type="EMBL" id="PQCO01000103">
    <property type="protein sequence ID" value="PUE04960.1"/>
    <property type="molecule type" value="Genomic_DNA"/>
</dbReference>
<dbReference type="PANTHER" id="PTHR41709:SF2">
    <property type="entry name" value="CIRCADIAN CLOCK PROTEIN KAIB2"/>
    <property type="match status" value="1"/>
</dbReference>
<dbReference type="InterPro" id="IPR039022">
    <property type="entry name" value="KaiB-like"/>
</dbReference>
<accession>A0A657PVM0</accession>
<dbReference type="InterPro" id="IPR036249">
    <property type="entry name" value="Thioredoxin-like_sf"/>
</dbReference>
<organism evidence="2 3">
    <name type="scientific">Candidatus Sedimenticola endophacoides</name>
    <dbReference type="NCBI Taxonomy" id="2548426"/>
    <lineage>
        <taxon>Bacteria</taxon>
        <taxon>Pseudomonadati</taxon>
        <taxon>Pseudomonadota</taxon>
        <taxon>Gammaproteobacteria</taxon>
        <taxon>Chromatiales</taxon>
        <taxon>Sedimenticolaceae</taxon>
        <taxon>Sedimenticola</taxon>
    </lineage>
</organism>
<evidence type="ECO:0000259" key="1">
    <source>
        <dbReference type="SMART" id="SM01248"/>
    </source>
</evidence>
<feature type="domain" description="KaiB" evidence="1">
    <location>
        <begin position="6"/>
        <end position="87"/>
    </location>
</feature>
<dbReference type="AlphaFoldDB" id="A0A657PVM0"/>
<proteinExistence type="predicted"/>
<comment type="caution">
    <text evidence="2">The sequence shown here is derived from an EMBL/GenBank/DDBJ whole genome shotgun (WGS) entry which is preliminary data.</text>
</comment>
<protein>
    <submittedName>
        <fullName evidence="2">Circadian clock protein KaiB</fullName>
    </submittedName>
</protein>
<evidence type="ECO:0000313" key="2">
    <source>
        <dbReference type="EMBL" id="PUE04960.1"/>
    </source>
</evidence>
<sequence length="96" mass="10952">MKKLLRLYVVGKTMSAAEALESIQSHLADPALENWELEVVDVLEQPQLAEEDRIIAVPALIRKLPPPMRRLVGDLTNREQLLLGLDILNREQETRE</sequence>
<evidence type="ECO:0000313" key="3">
    <source>
        <dbReference type="Proteomes" id="UP000250928"/>
    </source>
</evidence>
<gene>
    <name evidence="2" type="ORF">C3L24_02275</name>
</gene>
<dbReference type="InterPro" id="IPR011649">
    <property type="entry name" value="KaiB_domain"/>
</dbReference>
<dbReference type="Gene3D" id="3.40.30.10">
    <property type="entry name" value="Glutaredoxin"/>
    <property type="match status" value="1"/>
</dbReference>
<dbReference type="GO" id="GO:0048511">
    <property type="term" value="P:rhythmic process"/>
    <property type="evidence" value="ECO:0007669"/>
    <property type="project" value="InterPro"/>
</dbReference>
<dbReference type="SMART" id="SM01248">
    <property type="entry name" value="KaiB"/>
    <property type="match status" value="1"/>
</dbReference>
<name>A0A657PVM0_9GAMM</name>
<dbReference type="Pfam" id="PF07689">
    <property type="entry name" value="KaiB"/>
    <property type="match status" value="1"/>
</dbReference>
<dbReference type="SUPFAM" id="SSF52833">
    <property type="entry name" value="Thioredoxin-like"/>
    <property type="match status" value="1"/>
</dbReference>
<dbReference type="PANTHER" id="PTHR41709">
    <property type="entry name" value="KAIB-LIKE PROTEIN 1"/>
    <property type="match status" value="1"/>
</dbReference>